<evidence type="ECO:0000259" key="1">
    <source>
        <dbReference type="PROSITE" id="PS50240"/>
    </source>
</evidence>
<dbReference type="Pfam" id="PF00089">
    <property type="entry name" value="Trypsin"/>
    <property type="match status" value="1"/>
</dbReference>
<keyword evidence="3" id="KW-1185">Reference proteome</keyword>
<keyword evidence="2" id="KW-0645">Protease</keyword>
<dbReference type="AlphaFoldDB" id="A0A443RXA2"/>
<keyword evidence="2" id="KW-0378">Hydrolase</keyword>
<dbReference type="InterPro" id="IPR009003">
    <property type="entry name" value="Peptidase_S1_PA"/>
</dbReference>
<dbReference type="GO" id="GO:0006508">
    <property type="term" value="P:proteolysis"/>
    <property type="evidence" value="ECO:0007669"/>
    <property type="project" value="UniProtKB-KW"/>
</dbReference>
<dbReference type="STRING" id="299467.A0A443RXA2"/>
<dbReference type="PANTHER" id="PTHR24260">
    <property type="match status" value="1"/>
</dbReference>
<sequence length="203" mass="21787">MCPNYLVKSFKVCVGVLNRKETQDAQCFESSTFYAHPNYACCSTDNSKDIAIIKIKEGIDLPKFTSDGRGSTNAICLPPASDAEKDYSGQAIIAGFGRTDSNSNDIAKTLQIGTVKLLSTSECQQSYGAFSVDKTHVCAFSDDTSSCNGDSGSALYTENNYGVKTAIGVTSFGRINCKGNPVVYTKVAAYRDFIDKYSGSSNN</sequence>
<dbReference type="OrthoDB" id="5565075at2759"/>
<accession>A0A443RXA2</accession>
<dbReference type="SUPFAM" id="SSF50494">
    <property type="entry name" value="Trypsin-like serine proteases"/>
    <property type="match status" value="1"/>
</dbReference>
<dbReference type="Proteomes" id="UP000288716">
    <property type="component" value="Unassembled WGS sequence"/>
</dbReference>
<dbReference type="InterPro" id="IPR001254">
    <property type="entry name" value="Trypsin_dom"/>
</dbReference>
<name>A0A443RXA2_9ACAR</name>
<protein>
    <submittedName>
        <fullName evidence="2">Chymotrypsin-like protease CTRL-1</fullName>
    </submittedName>
</protein>
<dbReference type="SMART" id="SM00020">
    <property type="entry name" value="Tryp_SPc"/>
    <property type="match status" value="1"/>
</dbReference>
<dbReference type="EMBL" id="NCKV01020848">
    <property type="protein sequence ID" value="RWS20002.1"/>
    <property type="molecule type" value="Genomic_DNA"/>
</dbReference>
<dbReference type="InterPro" id="IPR033116">
    <property type="entry name" value="TRYPSIN_SER"/>
</dbReference>
<organism evidence="2 3">
    <name type="scientific">Leptotrombidium deliense</name>
    <dbReference type="NCBI Taxonomy" id="299467"/>
    <lineage>
        <taxon>Eukaryota</taxon>
        <taxon>Metazoa</taxon>
        <taxon>Ecdysozoa</taxon>
        <taxon>Arthropoda</taxon>
        <taxon>Chelicerata</taxon>
        <taxon>Arachnida</taxon>
        <taxon>Acari</taxon>
        <taxon>Acariformes</taxon>
        <taxon>Trombidiformes</taxon>
        <taxon>Prostigmata</taxon>
        <taxon>Anystina</taxon>
        <taxon>Parasitengona</taxon>
        <taxon>Trombiculoidea</taxon>
        <taxon>Trombiculidae</taxon>
        <taxon>Leptotrombidium</taxon>
    </lineage>
</organism>
<dbReference type="InterPro" id="IPR051333">
    <property type="entry name" value="CLIP_Serine_Protease"/>
</dbReference>
<dbReference type="PROSITE" id="PS50240">
    <property type="entry name" value="TRYPSIN_DOM"/>
    <property type="match status" value="1"/>
</dbReference>
<dbReference type="InterPro" id="IPR043504">
    <property type="entry name" value="Peptidase_S1_PA_chymotrypsin"/>
</dbReference>
<dbReference type="CDD" id="cd00190">
    <property type="entry name" value="Tryp_SPc"/>
    <property type="match status" value="1"/>
</dbReference>
<proteinExistence type="predicted"/>
<gene>
    <name evidence="2" type="ORF">B4U80_06565</name>
</gene>
<dbReference type="PANTHER" id="PTHR24260:SF136">
    <property type="entry name" value="GH08193P-RELATED"/>
    <property type="match status" value="1"/>
</dbReference>
<dbReference type="GO" id="GO:0004252">
    <property type="term" value="F:serine-type endopeptidase activity"/>
    <property type="evidence" value="ECO:0007669"/>
    <property type="project" value="InterPro"/>
</dbReference>
<evidence type="ECO:0000313" key="2">
    <source>
        <dbReference type="EMBL" id="RWS20002.1"/>
    </source>
</evidence>
<comment type="caution">
    <text evidence="2">The sequence shown here is derived from an EMBL/GenBank/DDBJ whole genome shotgun (WGS) entry which is preliminary data.</text>
</comment>
<dbReference type="VEuPathDB" id="VectorBase:LDEU012038"/>
<reference evidence="2 3" key="1">
    <citation type="journal article" date="2018" name="Gigascience">
        <title>Genomes of trombidid mites reveal novel predicted allergens and laterally-transferred genes associated with secondary metabolism.</title>
        <authorList>
            <person name="Dong X."/>
            <person name="Chaisiri K."/>
            <person name="Xia D."/>
            <person name="Armstrong S.D."/>
            <person name="Fang Y."/>
            <person name="Donnelly M.J."/>
            <person name="Kadowaki T."/>
            <person name="McGarry J.W."/>
            <person name="Darby A.C."/>
            <person name="Makepeace B.L."/>
        </authorList>
    </citation>
    <scope>NUCLEOTIDE SEQUENCE [LARGE SCALE GENOMIC DNA]</scope>
    <source>
        <strain evidence="2">UoL-UT</strain>
    </source>
</reference>
<dbReference type="PROSITE" id="PS00135">
    <property type="entry name" value="TRYPSIN_SER"/>
    <property type="match status" value="1"/>
</dbReference>
<feature type="domain" description="Peptidase S1" evidence="1">
    <location>
        <begin position="1"/>
        <end position="199"/>
    </location>
</feature>
<dbReference type="Gene3D" id="2.40.10.10">
    <property type="entry name" value="Trypsin-like serine proteases"/>
    <property type="match status" value="1"/>
</dbReference>
<evidence type="ECO:0000313" key="3">
    <source>
        <dbReference type="Proteomes" id="UP000288716"/>
    </source>
</evidence>